<keyword evidence="4" id="KW-1003">Cell membrane</keyword>
<dbReference type="NCBIfam" id="TIGR01727">
    <property type="entry name" value="oligo_HPY"/>
    <property type="match status" value="1"/>
</dbReference>
<dbReference type="SMART" id="SM00382">
    <property type="entry name" value="AAA"/>
    <property type="match status" value="1"/>
</dbReference>
<comment type="caution">
    <text evidence="11">The sequence shown here is derived from an EMBL/GenBank/DDBJ whole genome shotgun (WGS) entry which is preliminary data.</text>
</comment>
<evidence type="ECO:0000256" key="9">
    <source>
        <dbReference type="ARBA" id="ARBA00047356"/>
    </source>
</evidence>
<dbReference type="RefSeq" id="WP_123014261.1">
    <property type="nucleotide sequence ID" value="NZ_AP024912.1"/>
</dbReference>
<comment type="catalytic activity">
    <reaction evidence="9">
        <text>a dipeptide(out) + ATP + H2O = a dipeptide(in) + ADP + phosphate + H(+)</text>
        <dbReference type="Rhea" id="RHEA:23120"/>
        <dbReference type="ChEBI" id="CHEBI:15377"/>
        <dbReference type="ChEBI" id="CHEBI:15378"/>
        <dbReference type="ChEBI" id="CHEBI:30616"/>
        <dbReference type="ChEBI" id="CHEBI:43474"/>
        <dbReference type="ChEBI" id="CHEBI:90799"/>
        <dbReference type="ChEBI" id="CHEBI:456216"/>
        <dbReference type="EC" id="7.4.2.9"/>
    </reaction>
</comment>
<dbReference type="InterPro" id="IPR050388">
    <property type="entry name" value="ABC_Ni/Peptide_Import"/>
</dbReference>
<comment type="subcellular location">
    <subcellularLocation>
        <location evidence="1">Cell inner membrane</location>
        <topology evidence="1">Peripheral membrane protein</topology>
    </subcellularLocation>
</comment>
<sequence length="343" mass="37816">MEQHHTSPSAPLLSVKNLAVEFNTDKGVARAINGISFDVMPGETLAIVGESGCGKSVSSLAVMGLIPSPPGNIVEGSIRFKGRELIGLNDKAYRSLRGNDISMIFQEPMTALNPVLKISTQMVDVIRNHNDLSKKDAKQRAIDMLRTVGIPAPEKRVNEYPHQLSGGMRQRVMIAMALSCHPSLLLADEPTTALDVTIQAQVMQEMVRLKDEMDMSMVLVTHDLGVVAESCDRVVVMYCGEVIEQGTVRELFARPKHPYTHGLLRSIPVVRDKKIRRLPTVEGVVPDLFNLPNGCRFADRCPHATDICHHDSPSLESVATLDEHSHGQFGHQVACFHHEEIQQ</sequence>
<dbReference type="CDD" id="cd03257">
    <property type="entry name" value="ABC_NikE_OppD_transporters"/>
    <property type="match status" value="1"/>
</dbReference>
<protein>
    <recommendedName>
        <fullName evidence="8">ABC-type dipeptide transporter</fullName>
        <ecNumber evidence="8">7.4.2.9</ecNumber>
    </recommendedName>
</protein>
<dbReference type="PROSITE" id="PS50893">
    <property type="entry name" value="ABC_TRANSPORTER_2"/>
    <property type="match status" value="1"/>
</dbReference>
<evidence type="ECO:0000256" key="2">
    <source>
        <dbReference type="ARBA" id="ARBA00005417"/>
    </source>
</evidence>
<dbReference type="InterPro" id="IPR027417">
    <property type="entry name" value="P-loop_NTPase"/>
</dbReference>
<keyword evidence="5" id="KW-0547">Nucleotide-binding</keyword>
<evidence type="ECO:0000256" key="1">
    <source>
        <dbReference type="ARBA" id="ARBA00004417"/>
    </source>
</evidence>
<name>A0ABV7CEG9_9VIBR</name>
<dbReference type="Proteomes" id="UP001595384">
    <property type="component" value="Unassembled WGS sequence"/>
</dbReference>
<evidence type="ECO:0000256" key="7">
    <source>
        <dbReference type="ARBA" id="ARBA00023136"/>
    </source>
</evidence>
<keyword evidence="6 11" id="KW-0067">ATP-binding</keyword>
<evidence type="ECO:0000256" key="4">
    <source>
        <dbReference type="ARBA" id="ARBA00022475"/>
    </source>
</evidence>
<dbReference type="SUPFAM" id="SSF52540">
    <property type="entry name" value="P-loop containing nucleoside triphosphate hydrolases"/>
    <property type="match status" value="1"/>
</dbReference>
<dbReference type="GO" id="GO:0005524">
    <property type="term" value="F:ATP binding"/>
    <property type="evidence" value="ECO:0007669"/>
    <property type="project" value="UniProtKB-KW"/>
</dbReference>
<dbReference type="InterPro" id="IPR003593">
    <property type="entry name" value="AAA+_ATPase"/>
</dbReference>
<organism evidence="11 12">
    <name type="scientific">Vibrio zhugei</name>
    <dbReference type="NCBI Taxonomy" id="2479546"/>
    <lineage>
        <taxon>Bacteria</taxon>
        <taxon>Pseudomonadati</taxon>
        <taxon>Pseudomonadota</taxon>
        <taxon>Gammaproteobacteria</taxon>
        <taxon>Vibrionales</taxon>
        <taxon>Vibrionaceae</taxon>
        <taxon>Vibrio</taxon>
    </lineage>
</organism>
<dbReference type="InterPro" id="IPR013563">
    <property type="entry name" value="Oligopep_ABC_C"/>
</dbReference>
<dbReference type="PANTHER" id="PTHR43297:SF2">
    <property type="entry name" value="DIPEPTIDE TRANSPORT ATP-BINDING PROTEIN DPPD"/>
    <property type="match status" value="1"/>
</dbReference>
<dbReference type="PANTHER" id="PTHR43297">
    <property type="entry name" value="OLIGOPEPTIDE TRANSPORT ATP-BINDING PROTEIN APPD"/>
    <property type="match status" value="1"/>
</dbReference>
<reference evidence="12" key="1">
    <citation type="journal article" date="2019" name="Int. J. Syst. Evol. Microbiol.">
        <title>The Global Catalogue of Microorganisms (GCM) 10K type strain sequencing project: providing services to taxonomists for standard genome sequencing and annotation.</title>
        <authorList>
            <consortium name="The Broad Institute Genomics Platform"/>
            <consortium name="The Broad Institute Genome Sequencing Center for Infectious Disease"/>
            <person name="Wu L."/>
            <person name="Ma J."/>
        </authorList>
    </citation>
    <scope>NUCLEOTIDE SEQUENCE [LARGE SCALE GENOMIC DNA]</scope>
    <source>
        <strain evidence="12">KCTC 62784</strain>
    </source>
</reference>
<dbReference type="Pfam" id="PF00005">
    <property type="entry name" value="ABC_tran"/>
    <property type="match status" value="1"/>
</dbReference>
<dbReference type="Pfam" id="PF08352">
    <property type="entry name" value="oligo_HPY"/>
    <property type="match status" value="1"/>
</dbReference>
<dbReference type="EC" id="7.4.2.9" evidence="8"/>
<dbReference type="Gene3D" id="3.40.50.300">
    <property type="entry name" value="P-loop containing nucleotide triphosphate hydrolases"/>
    <property type="match status" value="1"/>
</dbReference>
<proteinExistence type="inferred from homology"/>
<accession>A0ABV7CEG9</accession>
<dbReference type="EMBL" id="JBHRSE010000103">
    <property type="protein sequence ID" value="MFC3025055.1"/>
    <property type="molecule type" value="Genomic_DNA"/>
</dbReference>
<evidence type="ECO:0000256" key="5">
    <source>
        <dbReference type="ARBA" id="ARBA00022741"/>
    </source>
</evidence>
<evidence type="ECO:0000256" key="6">
    <source>
        <dbReference type="ARBA" id="ARBA00022840"/>
    </source>
</evidence>
<keyword evidence="12" id="KW-1185">Reference proteome</keyword>
<dbReference type="PROSITE" id="PS00211">
    <property type="entry name" value="ABC_TRANSPORTER_1"/>
    <property type="match status" value="1"/>
</dbReference>
<evidence type="ECO:0000313" key="12">
    <source>
        <dbReference type="Proteomes" id="UP001595384"/>
    </source>
</evidence>
<gene>
    <name evidence="11" type="ORF">ACFODT_14710</name>
</gene>
<keyword evidence="3" id="KW-0813">Transport</keyword>
<evidence type="ECO:0000259" key="10">
    <source>
        <dbReference type="PROSITE" id="PS50893"/>
    </source>
</evidence>
<feature type="domain" description="ABC transporter" evidence="10">
    <location>
        <begin position="13"/>
        <end position="264"/>
    </location>
</feature>
<keyword evidence="7" id="KW-0472">Membrane</keyword>
<dbReference type="InterPro" id="IPR003439">
    <property type="entry name" value="ABC_transporter-like_ATP-bd"/>
</dbReference>
<evidence type="ECO:0000256" key="8">
    <source>
        <dbReference type="ARBA" id="ARBA00038852"/>
    </source>
</evidence>
<comment type="similarity">
    <text evidence="2">Belongs to the ABC transporter superfamily.</text>
</comment>
<evidence type="ECO:0000256" key="3">
    <source>
        <dbReference type="ARBA" id="ARBA00022448"/>
    </source>
</evidence>
<dbReference type="InterPro" id="IPR017871">
    <property type="entry name" value="ABC_transporter-like_CS"/>
</dbReference>
<evidence type="ECO:0000313" key="11">
    <source>
        <dbReference type="EMBL" id="MFC3025055.1"/>
    </source>
</evidence>